<comment type="pathway">
    <text evidence="2">Cell wall biogenesis; lipoteichoic acid biosynthesis.</text>
</comment>
<dbReference type="OrthoDB" id="5363296at2"/>
<keyword evidence="11" id="KW-1185">Reference proteome</keyword>
<dbReference type="CDD" id="cd16015">
    <property type="entry name" value="LTA_synthase"/>
    <property type="match status" value="1"/>
</dbReference>
<reference evidence="10 11" key="1">
    <citation type="submission" date="2019-10" db="EMBL/GenBank/DDBJ databases">
        <title>Georgenia wutianyii sp. nov. and Georgenia yuyongxinii sp. nov. isolated from plateau pika (Ochotona curzoniae) in the Qinghai-Tibet plateau of China.</title>
        <authorList>
            <person name="Tian Z."/>
        </authorList>
    </citation>
    <scope>NUCLEOTIDE SEQUENCE [LARGE SCALE GENOMIC DNA]</scope>
    <source>
        <strain evidence="10 11">DSM 21501</strain>
    </source>
</reference>
<dbReference type="InterPro" id="IPR017850">
    <property type="entry name" value="Alkaline_phosphatase_core_sf"/>
</dbReference>
<evidence type="ECO:0000256" key="3">
    <source>
        <dbReference type="ARBA" id="ARBA00022475"/>
    </source>
</evidence>
<evidence type="ECO:0000313" key="10">
    <source>
        <dbReference type="EMBL" id="KAE8764390.1"/>
    </source>
</evidence>
<dbReference type="GO" id="GO:0005886">
    <property type="term" value="C:plasma membrane"/>
    <property type="evidence" value="ECO:0007669"/>
    <property type="project" value="UniProtKB-SubCell"/>
</dbReference>
<sequence>MATSRPITATSSRPSQPPPRRTARRLVRSALLTALTAGVALAVAYGLERAHAGTHPVVATLTLLQTERPGLLLLGGLLVWAVLGLLFALSGRLWIALGGTLALATVLAVADVWKMRLRLEPVFPADVEYLTHPRLLVDAAGARGVLALAALVVALLAAAYGLARLARRGRLPAARPRRGRLAAQAVCGVLSGALLVGAGLFNRPGAPLRPVYERAGAEWASWDQVDNYATNGFLAGLLYNMPGPVMPRPPGYDESTMRQIAAEYREAALTINATRDPAALADTNIVIVLGETVSDPLRMLGVHLEEDPLPFTRRLMSATTSGTILTPAFGGGTANVEFEVLTGMALRNFEPQMRTPFQTLIPHEDTFPSFVTSLAEGRDTLAIHPFVASFYRRDVVYPALGFDRRVFEGDMVHRDHVERNPYVSDAATYKEVVDELRASDRPLLMNVVTMQNHLPFWGLYDDPIDVTGPFDPAEAGDLGQYLRGLRYSDDALAQLVGDLDRLDERTIVLFYGDHLPGAWPPAALAMNPPVVQHETPYLVYANFPTAPLPATPPLSPTFLVNRMLDTANAPLTPYNALLERLAQQVPAYEVLAVLNDRGEQVTEADLSPQARHLLDQYRLVQYDLAVGKRYSAAEMLTVPDAGS</sequence>
<comment type="caution">
    <text evidence="10">The sequence shown here is derived from an EMBL/GenBank/DDBJ whole genome shotgun (WGS) entry which is preliminary data.</text>
</comment>
<evidence type="ECO:0000256" key="2">
    <source>
        <dbReference type="ARBA" id="ARBA00004936"/>
    </source>
</evidence>
<name>A0A7J5UQ99_9MICO</name>
<dbReference type="EMBL" id="WHJE01000034">
    <property type="protein sequence ID" value="KAE8764390.1"/>
    <property type="molecule type" value="Genomic_DNA"/>
</dbReference>
<dbReference type="Proteomes" id="UP000451860">
    <property type="component" value="Unassembled WGS sequence"/>
</dbReference>
<proteinExistence type="predicted"/>
<keyword evidence="6 8" id="KW-0472">Membrane</keyword>
<feature type="transmembrane region" description="Helical" evidence="8">
    <location>
        <begin position="140"/>
        <end position="160"/>
    </location>
</feature>
<evidence type="ECO:0000256" key="7">
    <source>
        <dbReference type="SAM" id="MobiDB-lite"/>
    </source>
</evidence>
<evidence type="ECO:0000259" key="9">
    <source>
        <dbReference type="Pfam" id="PF00884"/>
    </source>
</evidence>
<dbReference type="Pfam" id="PF00884">
    <property type="entry name" value="Sulfatase"/>
    <property type="match status" value="1"/>
</dbReference>
<dbReference type="PANTHER" id="PTHR47371:SF3">
    <property type="entry name" value="PHOSPHOGLYCEROL TRANSFERASE I"/>
    <property type="match status" value="1"/>
</dbReference>
<evidence type="ECO:0000256" key="4">
    <source>
        <dbReference type="ARBA" id="ARBA00022692"/>
    </source>
</evidence>
<evidence type="ECO:0000256" key="1">
    <source>
        <dbReference type="ARBA" id="ARBA00004651"/>
    </source>
</evidence>
<organism evidence="10 11">
    <name type="scientific">Georgenia thermotolerans</name>
    <dbReference type="NCBI Taxonomy" id="527326"/>
    <lineage>
        <taxon>Bacteria</taxon>
        <taxon>Bacillati</taxon>
        <taxon>Actinomycetota</taxon>
        <taxon>Actinomycetes</taxon>
        <taxon>Micrococcales</taxon>
        <taxon>Bogoriellaceae</taxon>
        <taxon>Georgenia</taxon>
    </lineage>
</organism>
<dbReference type="RefSeq" id="WP_152202795.1">
    <property type="nucleotide sequence ID" value="NZ_VUKF01000018.1"/>
</dbReference>
<dbReference type="PANTHER" id="PTHR47371">
    <property type="entry name" value="LIPOTEICHOIC ACID SYNTHASE"/>
    <property type="match status" value="1"/>
</dbReference>
<dbReference type="InterPro" id="IPR050448">
    <property type="entry name" value="OpgB/LTA_synthase_biosynth"/>
</dbReference>
<gene>
    <name evidence="10" type="ORF">GB883_09225</name>
</gene>
<evidence type="ECO:0000256" key="8">
    <source>
        <dbReference type="SAM" id="Phobius"/>
    </source>
</evidence>
<keyword evidence="3" id="KW-1003">Cell membrane</keyword>
<feature type="transmembrane region" description="Helical" evidence="8">
    <location>
        <begin position="94"/>
        <end position="113"/>
    </location>
</feature>
<dbReference type="GO" id="GO:0016740">
    <property type="term" value="F:transferase activity"/>
    <property type="evidence" value="ECO:0007669"/>
    <property type="project" value="UniProtKB-KW"/>
</dbReference>
<comment type="subcellular location">
    <subcellularLocation>
        <location evidence="1">Cell membrane</location>
        <topology evidence="1">Multi-pass membrane protein</topology>
    </subcellularLocation>
</comment>
<dbReference type="AlphaFoldDB" id="A0A7J5UQ99"/>
<dbReference type="Gene3D" id="3.40.720.10">
    <property type="entry name" value="Alkaline Phosphatase, subunit A"/>
    <property type="match status" value="1"/>
</dbReference>
<keyword evidence="4 8" id="KW-0812">Transmembrane</keyword>
<accession>A0A7J5UQ99</accession>
<dbReference type="GO" id="GO:0016787">
    <property type="term" value="F:hydrolase activity"/>
    <property type="evidence" value="ECO:0007669"/>
    <property type="project" value="UniProtKB-KW"/>
</dbReference>
<dbReference type="SUPFAM" id="SSF53649">
    <property type="entry name" value="Alkaline phosphatase-like"/>
    <property type="match status" value="1"/>
</dbReference>
<keyword evidence="5 8" id="KW-1133">Transmembrane helix</keyword>
<evidence type="ECO:0000256" key="6">
    <source>
        <dbReference type="ARBA" id="ARBA00023136"/>
    </source>
</evidence>
<evidence type="ECO:0000313" key="11">
    <source>
        <dbReference type="Proteomes" id="UP000451860"/>
    </source>
</evidence>
<feature type="transmembrane region" description="Helical" evidence="8">
    <location>
        <begin position="181"/>
        <end position="201"/>
    </location>
</feature>
<keyword evidence="10" id="KW-0378">Hydrolase</keyword>
<keyword evidence="10" id="KW-0808">Transferase</keyword>
<evidence type="ECO:0000256" key="5">
    <source>
        <dbReference type="ARBA" id="ARBA00022989"/>
    </source>
</evidence>
<feature type="region of interest" description="Disordered" evidence="7">
    <location>
        <begin position="1"/>
        <end position="20"/>
    </location>
</feature>
<feature type="domain" description="Sulfatase N-terminal" evidence="9">
    <location>
        <begin position="284"/>
        <end position="568"/>
    </location>
</feature>
<dbReference type="InterPro" id="IPR000917">
    <property type="entry name" value="Sulfatase_N"/>
</dbReference>
<feature type="transmembrane region" description="Helical" evidence="8">
    <location>
        <begin position="70"/>
        <end position="89"/>
    </location>
</feature>
<protein>
    <submittedName>
        <fullName evidence="10">Sulfatase-like hydrolase/transferase</fullName>
    </submittedName>
</protein>